<name>A0A0S4LCW2_9BACT</name>
<gene>
    <name evidence="2" type="ORF">COMA2_170026</name>
</gene>
<evidence type="ECO:0000256" key="1">
    <source>
        <dbReference type="SAM" id="MobiDB-lite"/>
    </source>
</evidence>
<accession>A0A0S4LCW2</accession>
<feature type="region of interest" description="Disordered" evidence="1">
    <location>
        <begin position="58"/>
        <end position="79"/>
    </location>
</feature>
<reference evidence="3" key="1">
    <citation type="submission" date="2015-10" db="EMBL/GenBank/DDBJ databases">
        <authorList>
            <person name="Luecker S."/>
            <person name="Luecker S."/>
        </authorList>
    </citation>
    <scope>NUCLEOTIDE SEQUENCE [LARGE SCALE GENOMIC DNA]</scope>
</reference>
<dbReference type="Proteomes" id="UP000198736">
    <property type="component" value="Unassembled WGS sequence"/>
</dbReference>
<dbReference type="AlphaFoldDB" id="A0A0S4LCW2"/>
<evidence type="ECO:0000313" key="3">
    <source>
        <dbReference type="Proteomes" id="UP000198736"/>
    </source>
</evidence>
<evidence type="ECO:0000313" key="2">
    <source>
        <dbReference type="EMBL" id="CUS34477.1"/>
    </source>
</evidence>
<organism evidence="2 3">
    <name type="scientific">Candidatus Nitrospira nitrificans</name>
    <dbReference type="NCBI Taxonomy" id="1742973"/>
    <lineage>
        <taxon>Bacteria</taxon>
        <taxon>Pseudomonadati</taxon>
        <taxon>Nitrospirota</taxon>
        <taxon>Nitrospiria</taxon>
        <taxon>Nitrospirales</taxon>
        <taxon>Nitrospiraceae</taxon>
        <taxon>Nitrospira</taxon>
    </lineage>
</organism>
<sequence length="79" mass="9226">MPCFEKGRMEQQQKESSVLFQERSFLEQRSLYIRIEITFPLLFRNVSLRDSIFTITSRSEGATGRSPKMLPDPQTPDLD</sequence>
<dbReference type="EMBL" id="CZPZ01000009">
    <property type="protein sequence ID" value="CUS34477.1"/>
    <property type="molecule type" value="Genomic_DNA"/>
</dbReference>
<keyword evidence="3" id="KW-1185">Reference proteome</keyword>
<proteinExistence type="predicted"/>
<protein>
    <submittedName>
        <fullName evidence="2">Uncharacterized protein</fullName>
    </submittedName>
</protein>